<dbReference type="InterPro" id="IPR028389">
    <property type="entry name" value="POT1"/>
</dbReference>
<evidence type="ECO:0000313" key="8">
    <source>
        <dbReference type="Proteomes" id="UP000054408"/>
    </source>
</evidence>
<name>A0A0L0D2U8_THETB</name>
<dbReference type="GO" id="GO:0032210">
    <property type="term" value="P:regulation of telomere maintenance via telomerase"/>
    <property type="evidence" value="ECO:0007669"/>
    <property type="project" value="TreeGrafter"/>
</dbReference>
<comment type="subcellular location">
    <subcellularLocation>
        <location evidence="1">Chromosome</location>
        <location evidence="1">Telomere</location>
    </subcellularLocation>
</comment>
<organism evidence="7 8">
    <name type="scientific">Thecamonas trahens ATCC 50062</name>
    <dbReference type="NCBI Taxonomy" id="461836"/>
    <lineage>
        <taxon>Eukaryota</taxon>
        <taxon>Apusozoa</taxon>
        <taxon>Apusomonadida</taxon>
        <taxon>Apusomonadidae</taxon>
        <taxon>Thecamonas</taxon>
    </lineage>
</organism>
<dbReference type="GO" id="GO:0010521">
    <property type="term" value="F:telomerase inhibitor activity"/>
    <property type="evidence" value="ECO:0007669"/>
    <property type="project" value="TreeGrafter"/>
</dbReference>
<evidence type="ECO:0000256" key="2">
    <source>
        <dbReference type="ARBA" id="ARBA00022454"/>
    </source>
</evidence>
<dbReference type="Proteomes" id="UP000054408">
    <property type="component" value="Unassembled WGS sequence"/>
</dbReference>
<dbReference type="PANTHER" id="PTHR14513:SF0">
    <property type="entry name" value="PROTECTION OF TELOMERES PROTEIN 1"/>
    <property type="match status" value="1"/>
</dbReference>
<proteinExistence type="predicted"/>
<dbReference type="GeneID" id="25562585"/>
<evidence type="ECO:0000256" key="4">
    <source>
        <dbReference type="ARBA" id="ARBA00023125"/>
    </source>
</evidence>
<dbReference type="GO" id="GO:0000783">
    <property type="term" value="C:nuclear telomere cap complex"/>
    <property type="evidence" value="ECO:0007669"/>
    <property type="project" value="TreeGrafter"/>
</dbReference>
<keyword evidence="4" id="KW-0238">DNA-binding</keyword>
<dbReference type="SUPFAM" id="SSF50249">
    <property type="entry name" value="Nucleic acid-binding proteins"/>
    <property type="match status" value="2"/>
</dbReference>
<dbReference type="Pfam" id="PF02765">
    <property type="entry name" value="POT1"/>
    <property type="match status" value="1"/>
</dbReference>
<dbReference type="OMA" id="HARESHS"/>
<protein>
    <recommendedName>
        <fullName evidence="6">Telomeric single stranded DNA binding POT1/Cdc13 domain-containing protein</fullName>
    </recommendedName>
</protein>
<sequence length="632" mass="67088">MAEASETSGPNRVRLIVRGAFAHKLAGVVAKNDVLVVHPVPAVAIVPLEAGGGGPSGGPGNQHRNLALCISDDEPEKRVLDVVMDVLLAGRENLVIKVTRGKLNELDSQAALMRSVLANDEVETGGVSASGKRRLAGDGGGTGSATGVKRRKVMTRSYRYTPLVEVAVGMEAHVYGVVVALREPRQTRGSDMMMSLTLRDDSNSDAELSSLRINVFAPPGALPPIAGVGDVVRIHRLDIQLFRGFRQGCSRKRTSFAVFDKALGTPIEPRTHPTLTIKHTLNDADRARVRELRGWYEALCTVTALPRELAPLAPAKHAAGSCPRVMLGNVKPDGGAVCLVVRLASVDLEAQTGLGWDGSPPPGQTRLLDARPLGAGFLSRWSFDPLPAQRLILSEQTRRCLGAMGAEAGTDSWVELHECRLGSAGEMLVDGPAYSVEPSSTAASTSRFLLCPEPGVWQCKAAPSATNRTRPVVSLRSVLERARSEHVKARVLARVVEITPGPRQVEAACVPLCPACGGLVERASPGSSGTYACAACDIATLAKPQHTYMFVLRLVDASAVADVIAFDDDALALFPGLPATDLTESNVTRDGVRERMTGFLADGAYLDLCVCSYADGDGHIRFRIFGTQGIVG</sequence>
<dbReference type="EMBL" id="GL349443">
    <property type="protein sequence ID" value="KNC46505.1"/>
    <property type="molecule type" value="Genomic_DNA"/>
</dbReference>
<reference evidence="7 8" key="1">
    <citation type="submission" date="2010-05" db="EMBL/GenBank/DDBJ databases">
        <title>The Genome Sequence of Thecamonas trahens ATCC 50062.</title>
        <authorList>
            <consortium name="The Broad Institute Genome Sequencing Platform"/>
            <person name="Russ C."/>
            <person name="Cuomo C."/>
            <person name="Shea T."/>
            <person name="Young S.K."/>
            <person name="Zeng Q."/>
            <person name="Koehrsen M."/>
            <person name="Haas B."/>
            <person name="Borodovsky M."/>
            <person name="Guigo R."/>
            <person name="Alvarado L."/>
            <person name="Berlin A."/>
            <person name="Bochicchio J."/>
            <person name="Borenstein D."/>
            <person name="Chapman S."/>
            <person name="Chen Z."/>
            <person name="Freedman E."/>
            <person name="Gellesch M."/>
            <person name="Goldberg J."/>
            <person name="Griggs A."/>
            <person name="Gujja S."/>
            <person name="Heilman E."/>
            <person name="Heiman D."/>
            <person name="Hepburn T."/>
            <person name="Howarth C."/>
            <person name="Jen D."/>
            <person name="Larson L."/>
            <person name="Mehta T."/>
            <person name="Park D."/>
            <person name="Pearson M."/>
            <person name="Roberts A."/>
            <person name="Saif S."/>
            <person name="Shenoy N."/>
            <person name="Sisk P."/>
            <person name="Stolte C."/>
            <person name="Sykes S."/>
            <person name="Thomson T."/>
            <person name="Walk T."/>
            <person name="White J."/>
            <person name="Yandava C."/>
            <person name="Burger G."/>
            <person name="Gray M.W."/>
            <person name="Holland P.W.H."/>
            <person name="King N."/>
            <person name="Lang F.B.F."/>
            <person name="Roger A.J."/>
            <person name="Ruiz-Trillo I."/>
            <person name="Lander E."/>
            <person name="Nusbaum C."/>
        </authorList>
    </citation>
    <scope>NUCLEOTIDE SEQUENCE [LARGE SCALE GENOMIC DNA]</scope>
    <source>
        <strain evidence="7 8">ATCC 50062</strain>
    </source>
</reference>
<dbReference type="RefSeq" id="XP_013760286.1">
    <property type="nucleotide sequence ID" value="XM_013904832.1"/>
</dbReference>
<dbReference type="STRING" id="461836.A0A0L0D2U8"/>
<dbReference type="SMART" id="SM00976">
    <property type="entry name" value="Telo_bind"/>
    <property type="match status" value="1"/>
</dbReference>
<dbReference type="eggNOG" id="KOG4757">
    <property type="taxonomic scope" value="Eukaryota"/>
</dbReference>
<feature type="domain" description="Telomeric single stranded DNA binding POT1/Cdc13" evidence="6">
    <location>
        <begin position="160"/>
        <end position="297"/>
    </location>
</feature>
<dbReference type="InterPro" id="IPR011564">
    <property type="entry name" value="Telomer_end-bd_POT1/Cdc13"/>
</dbReference>
<evidence type="ECO:0000256" key="5">
    <source>
        <dbReference type="SAM" id="MobiDB-lite"/>
    </source>
</evidence>
<evidence type="ECO:0000256" key="1">
    <source>
        <dbReference type="ARBA" id="ARBA00004574"/>
    </source>
</evidence>
<gene>
    <name evidence="7" type="ORF">AMSG_02940</name>
</gene>
<dbReference type="GO" id="GO:0016233">
    <property type="term" value="P:telomere capping"/>
    <property type="evidence" value="ECO:0007669"/>
    <property type="project" value="TreeGrafter"/>
</dbReference>
<dbReference type="AlphaFoldDB" id="A0A0L0D2U8"/>
<dbReference type="CDD" id="cd04497">
    <property type="entry name" value="hPOT1_OB1_like"/>
    <property type="match status" value="1"/>
</dbReference>
<keyword evidence="2" id="KW-0158">Chromosome</keyword>
<dbReference type="OrthoDB" id="2186770at2759"/>
<evidence type="ECO:0000256" key="3">
    <source>
        <dbReference type="ARBA" id="ARBA00022895"/>
    </source>
</evidence>
<feature type="region of interest" description="Disordered" evidence="5">
    <location>
        <begin position="128"/>
        <end position="147"/>
    </location>
</feature>
<evidence type="ECO:0000259" key="6">
    <source>
        <dbReference type="SMART" id="SM00976"/>
    </source>
</evidence>
<dbReference type="PANTHER" id="PTHR14513">
    <property type="entry name" value="PROTECTION OF TELOMERES 1"/>
    <property type="match status" value="1"/>
</dbReference>
<dbReference type="Gene3D" id="2.40.50.140">
    <property type="entry name" value="Nucleic acid-binding proteins"/>
    <property type="match status" value="2"/>
</dbReference>
<dbReference type="InterPro" id="IPR012340">
    <property type="entry name" value="NA-bd_OB-fold"/>
</dbReference>
<dbReference type="GO" id="GO:0098505">
    <property type="term" value="F:G-rich strand telomeric DNA binding"/>
    <property type="evidence" value="ECO:0007669"/>
    <property type="project" value="TreeGrafter"/>
</dbReference>
<evidence type="ECO:0000313" key="7">
    <source>
        <dbReference type="EMBL" id="KNC46505.1"/>
    </source>
</evidence>
<keyword evidence="3" id="KW-0779">Telomere</keyword>
<keyword evidence="8" id="KW-1185">Reference proteome</keyword>
<accession>A0A0L0D2U8</accession>